<dbReference type="SMART" id="SM00093">
    <property type="entry name" value="SERPIN"/>
    <property type="match status" value="1"/>
</dbReference>
<reference evidence="5" key="1">
    <citation type="submission" date="2022-11" db="UniProtKB">
        <authorList>
            <consortium name="WormBaseParasite"/>
        </authorList>
    </citation>
    <scope>IDENTIFICATION</scope>
</reference>
<dbReference type="PANTHER" id="PTHR11461">
    <property type="entry name" value="SERINE PROTEASE INHIBITOR, SERPIN"/>
    <property type="match status" value="1"/>
</dbReference>
<accession>A0A914Z4F1</accession>
<proteinExistence type="inferred from homology"/>
<dbReference type="InterPro" id="IPR042185">
    <property type="entry name" value="Serpin_sf_2"/>
</dbReference>
<evidence type="ECO:0000259" key="3">
    <source>
        <dbReference type="SMART" id="SM00093"/>
    </source>
</evidence>
<dbReference type="InterPro" id="IPR036186">
    <property type="entry name" value="Serpin_sf"/>
</dbReference>
<dbReference type="AlphaFoldDB" id="A0A914Z4F1"/>
<dbReference type="PANTHER" id="PTHR11461:SF211">
    <property type="entry name" value="GH10112P-RELATED"/>
    <property type="match status" value="1"/>
</dbReference>
<dbReference type="GO" id="GO:0005615">
    <property type="term" value="C:extracellular space"/>
    <property type="evidence" value="ECO:0007669"/>
    <property type="project" value="InterPro"/>
</dbReference>
<dbReference type="SUPFAM" id="SSF56574">
    <property type="entry name" value="Serpins"/>
    <property type="match status" value="1"/>
</dbReference>
<evidence type="ECO:0000256" key="2">
    <source>
        <dbReference type="RuleBase" id="RU000411"/>
    </source>
</evidence>
<protein>
    <submittedName>
        <fullName evidence="5">Serpin domain-containing protein</fullName>
    </submittedName>
</protein>
<organism evidence="4 5">
    <name type="scientific">Panagrolaimus superbus</name>
    <dbReference type="NCBI Taxonomy" id="310955"/>
    <lineage>
        <taxon>Eukaryota</taxon>
        <taxon>Metazoa</taxon>
        <taxon>Ecdysozoa</taxon>
        <taxon>Nematoda</taxon>
        <taxon>Chromadorea</taxon>
        <taxon>Rhabditida</taxon>
        <taxon>Tylenchina</taxon>
        <taxon>Panagrolaimomorpha</taxon>
        <taxon>Panagrolaimoidea</taxon>
        <taxon>Panagrolaimidae</taxon>
        <taxon>Panagrolaimus</taxon>
    </lineage>
</organism>
<sequence length="402" mass="46638">MFSDFEINFTIEILKLLNADNKPNAFSPMSIFNSLAIILAGSEGPGANQICTVIGKGKSRDAVIKNYASLINFCKALNESAIGHVYCKNLFLSDEPFTSPAAEVMHKFDAEYKQLNFDADAFLREINDFVSQNTKNQINNCITNKDVSLMKKSVTIVNALYVDHIWDNPFTYESLFQFLEPPFKHYSVRKTRCIFRQIENEGWNLTQGENWKCLGIPYKSRKTWIHILLPNEYGDLNELLQKFDVEMFKKCIAKQAARKMKVIIPVFEVETKICLNEILNKLGFTDIFNAENVSNILSHPCYVNNFFHSTKINVNQTGLETPFYMNLTKEERFKLAEEQEYEPEIDFEGWKRLEREERDEDAEIEDLEIERFNANHPFIYFVTLVNDSVEDLKTIITMGKYC</sequence>
<dbReference type="InterPro" id="IPR000215">
    <property type="entry name" value="Serpin_fam"/>
</dbReference>
<evidence type="ECO:0000313" key="4">
    <source>
        <dbReference type="Proteomes" id="UP000887577"/>
    </source>
</evidence>
<feature type="domain" description="Serpin" evidence="3">
    <location>
        <begin position="11"/>
        <end position="402"/>
    </location>
</feature>
<dbReference type="GO" id="GO:0004867">
    <property type="term" value="F:serine-type endopeptidase inhibitor activity"/>
    <property type="evidence" value="ECO:0007669"/>
    <property type="project" value="InterPro"/>
</dbReference>
<dbReference type="Gene3D" id="2.30.39.10">
    <property type="entry name" value="Alpha-1-antitrypsin, domain 1"/>
    <property type="match status" value="1"/>
</dbReference>
<name>A0A914Z4F1_9BILA</name>
<dbReference type="InterPro" id="IPR042178">
    <property type="entry name" value="Serpin_sf_1"/>
</dbReference>
<dbReference type="Gene3D" id="3.30.497.10">
    <property type="entry name" value="Antithrombin, subunit I, domain 2"/>
    <property type="match status" value="1"/>
</dbReference>
<dbReference type="InterPro" id="IPR023796">
    <property type="entry name" value="Serpin_dom"/>
</dbReference>
<evidence type="ECO:0000256" key="1">
    <source>
        <dbReference type="ARBA" id="ARBA00009500"/>
    </source>
</evidence>
<dbReference type="WBParaSite" id="PSU_v2.g7230.t1">
    <property type="protein sequence ID" value="PSU_v2.g7230.t1"/>
    <property type="gene ID" value="PSU_v2.g7230"/>
</dbReference>
<evidence type="ECO:0000313" key="5">
    <source>
        <dbReference type="WBParaSite" id="PSU_v2.g7230.t1"/>
    </source>
</evidence>
<dbReference type="Proteomes" id="UP000887577">
    <property type="component" value="Unplaced"/>
</dbReference>
<keyword evidence="4" id="KW-1185">Reference proteome</keyword>
<dbReference type="Pfam" id="PF00079">
    <property type="entry name" value="Serpin"/>
    <property type="match status" value="1"/>
</dbReference>
<comment type="similarity">
    <text evidence="1 2">Belongs to the serpin family.</text>
</comment>